<evidence type="ECO:0000313" key="2">
    <source>
        <dbReference type="Proteomes" id="UP001732700"/>
    </source>
</evidence>
<organism evidence="1 2">
    <name type="scientific">Avena sativa</name>
    <name type="common">Oat</name>
    <dbReference type="NCBI Taxonomy" id="4498"/>
    <lineage>
        <taxon>Eukaryota</taxon>
        <taxon>Viridiplantae</taxon>
        <taxon>Streptophyta</taxon>
        <taxon>Embryophyta</taxon>
        <taxon>Tracheophyta</taxon>
        <taxon>Spermatophyta</taxon>
        <taxon>Magnoliopsida</taxon>
        <taxon>Liliopsida</taxon>
        <taxon>Poales</taxon>
        <taxon>Poaceae</taxon>
        <taxon>BOP clade</taxon>
        <taxon>Pooideae</taxon>
        <taxon>Poodae</taxon>
        <taxon>Poeae</taxon>
        <taxon>Poeae Chloroplast Group 1 (Aveneae type)</taxon>
        <taxon>Aveninae</taxon>
        <taxon>Avena</taxon>
    </lineage>
</organism>
<protein>
    <submittedName>
        <fullName evidence="1">Uncharacterized protein</fullName>
    </submittedName>
</protein>
<sequence length="696" mass="76142">METPPPRWPPGFRFSPTDEELVLYFLKRRIAAGRPAPYIADVDVYKSHPSHLPERSALRTGDKQWFFCSRLDRKYPNGSRASRTTADGYWKATGKDRSICNGGRAVGNKKTLVYHHGRAPRGERTDWVMHEYTILPDALPPAAHGREAFALYKLFEKSGAGPKNGEQYGAPFREEDWLDDDDEDIRADLAVVVAEPIPTTTAPTAATVDEQIGDLEVLLLQSQEHQRNSEQHSDFSTTPVSSQALPHHGHRQSWPSDDDANTTEAADAATSSGAMVPAENTELPLGALEGLLMEISDDQWAARSFPEFSAQISQLQLPDDDDDDDHEPWPNADMEEISVADYAASSGLADASECTGTELPFGDLEGLLLQLENDQENVEPLTVFSAPVPHHGFHQVGNGDFNGCQGDMVNSVDPSSAMQESTDLIPRSELSNQIAQSALTNMPLSWETSCAEETSALRTVSGLASYDCRDADDEFLEINDFFDLEDVGQSMNCTATEHLTSASNGMHDSLEYSDAPMFLPGSFGTAGVGTENQNGYFGDSGSQNQGFQYTSESWTQNQVALNVRNRMQHNHVVFSSHASGTANIHMMNGEPPNRSPQDSQSWFNAAVSALLDAVPATPALAAENNVLNRTLQRISSFRSEQAPNEEPSAPLVQARRRGTGLISVSLLVLLAAILWAFATGTGYAIRFCKDLWRSST</sequence>
<reference evidence="1" key="1">
    <citation type="submission" date="2021-05" db="EMBL/GenBank/DDBJ databases">
        <authorList>
            <person name="Scholz U."/>
            <person name="Mascher M."/>
            <person name="Fiebig A."/>
        </authorList>
    </citation>
    <scope>NUCLEOTIDE SEQUENCE [LARGE SCALE GENOMIC DNA]</scope>
</reference>
<keyword evidence="2" id="KW-1185">Reference proteome</keyword>
<reference evidence="1" key="2">
    <citation type="submission" date="2025-09" db="UniProtKB">
        <authorList>
            <consortium name="EnsemblPlants"/>
        </authorList>
    </citation>
    <scope>IDENTIFICATION</scope>
</reference>
<dbReference type="Proteomes" id="UP001732700">
    <property type="component" value="Chromosome 5D"/>
</dbReference>
<proteinExistence type="predicted"/>
<accession>A0ACD5YER9</accession>
<dbReference type="EnsemblPlants" id="AVESA.00010b.r2.5DG0957710.1">
    <property type="protein sequence ID" value="AVESA.00010b.r2.5DG0957710.1.CDS"/>
    <property type="gene ID" value="AVESA.00010b.r2.5DG0957710"/>
</dbReference>
<name>A0ACD5YER9_AVESA</name>
<evidence type="ECO:0000313" key="1">
    <source>
        <dbReference type="EnsemblPlants" id="AVESA.00010b.r2.5DG0957710.1.CDS"/>
    </source>
</evidence>